<dbReference type="Proteomes" id="UP000664654">
    <property type="component" value="Unassembled WGS sequence"/>
</dbReference>
<dbReference type="Gene3D" id="3.30.70.1320">
    <property type="entry name" value="Multidrug efflux transporter AcrB pore domain like"/>
    <property type="match status" value="1"/>
</dbReference>
<sequence length="1046" mass="114292">MSLLEKASHNKVFANLLALFLVLVGLFSLSDLTVKLFPTIDLETITVTVPYPGATPSEVEEVIIKPIEQKIEGQEGVRRIRSVASQNIGSVVIELYAGEDKNQRLNDIKNQIDQIRVFPQDAEEPRVVVAEADELAIQFVVAGETSGFRLKQQAERLRSLLADAPGISDVRLEAVPEYLVDIQITEDALRRHGLSLTEVARRIGAQSLDLSAGEIEGPHRRLLVRSLGERLRAEQFRSLVVGTGQNGALLRLKDIATIEDSLTDSPLAGFYNDQPAIVVSAYRVGQEQMLALVTQATQLFNEAFLPSLPADLQAEIWRDESDNLRSRISLLSKNAVIGLSLVILLLMLFLEIRLALWVAAGLMVAFVGSFVLVQLFGYSINMLSIFGFILVIGIVVDDAIVVGENIYSGLERGLSGPEAAARGVVGVATPVLVSILTTIAVFVPLLFVPSMYGQFLEPIAAIVIFVLLLSLVEAFFILPRHLSHLDMDKPGRYSPRRLTEVLRKKASHAMDRLRSGPVKYWVRQAIRRPWLTLLLFAVTLMLIASLFISGAVKFIFFPEVEGNYVTASVELSNQTSQRQTREVIADLISSARQSAEHFQASDSNSEGQVIQGIFATRGKGIGGGAPSAEARVSAASNLAFVTVKIEDAATRGFAAVDFERAWRQTTGDIPGARKLTFNSSLVSAGAAVQLEVRSADPAQRQEVVGTLRQALQEIAGVMDVRDARYDTIDEVQIRLKPQALVYGLTLADLAREIRASYYGAVASRIARDREEIEVRVRLTEQERGNLPHLLQRRIRVNDSFIPITEVADISIEPAPSRLTRLNGQSVTALMADVDNRITTGGEVARQVLNQTWPSISSQYPDVEVTVGGDQAEQQRVGPAMGQNFLLSLFAVYALLALVFSSYSQPLVIMTIIPFGLVGAVLGHFMLGLDLTLLSLFGLIGLSGVVINDSLLLMEFINRCRAEGQDIEEAALAATLQRFRPIVLTSLTTFLGVTPIILETSVQAKFLKPTAVSLGIGILFATIILLFLLPALAVLQMKLRAKLAVSR</sequence>
<dbReference type="InterPro" id="IPR027463">
    <property type="entry name" value="AcrB_DN_DC_subdom"/>
</dbReference>
<keyword evidence="1" id="KW-0472">Membrane</keyword>
<comment type="caution">
    <text evidence="2">The sequence shown here is derived from an EMBL/GenBank/DDBJ whole genome shotgun (WGS) entry which is preliminary data.</text>
</comment>
<dbReference type="Gene3D" id="3.30.2090.10">
    <property type="entry name" value="Multidrug efflux transporter AcrB TolC docking domain, DN and DC subdomains"/>
    <property type="match status" value="2"/>
</dbReference>
<organism evidence="2 3">
    <name type="scientific">Bowmanella dokdonensis</name>
    <dbReference type="NCBI Taxonomy" id="751969"/>
    <lineage>
        <taxon>Bacteria</taxon>
        <taxon>Pseudomonadati</taxon>
        <taxon>Pseudomonadota</taxon>
        <taxon>Gammaproteobacteria</taxon>
        <taxon>Alteromonadales</taxon>
        <taxon>Alteromonadaceae</taxon>
        <taxon>Bowmanella</taxon>
    </lineage>
</organism>
<dbReference type="PANTHER" id="PTHR32063:SF33">
    <property type="entry name" value="RND SUPERFAMILY EFFLUX PUMP PERMEASE COMPONENT"/>
    <property type="match status" value="1"/>
</dbReference>
<feature type="transmembrane region" description="Helical" evidence="1">
    <location>
        <begin position="932"/>
        <end position="957"/>
    </location>
</feature>
<dbReference type="Pfam" id="PF00873">
    <property type="entry name" value="ACR_tran"/>
    <property type="match status" value="1"/>
</dbReference>
<dbReference type="InterPro" id="IPR001036">
    <property type="entry name" value="Acrflvin-R"/>
</dbReference>
<dbReference type="Gene3D" id="3.30.70.1440">
    <property type="entry name" value="Multidrug efflux transporter AcrB pore domain"/>
    <property type="match status" value="1"/>
</dbReference>
<feature type="transmembrane region" description="Helical" evidence="1">
    <location>
        <begin position="12"/>
        <end position="30"/>
    </location>
</feature>
<feature type="transmembrane region" description="Helical" evidence="1">
    <location>
        <begin position="424"/>
        <end position="447"/>
    </location>
</feature>
<dbReference type="PRINTS" id="PR00702">
    <property type="entry name" value="ACRIFLAVINRP"/>
</dbReference>
<dbReference type="PANTHER" id="PTHR32063">
    <property type="match status" value="1"/>
</dbReference>
<feature type="transmembrane region" description="Helical" evidence="1">
    <location>
        <begin position="906"/>
        <end position="926"/>
    </location>
</feature>
<dbReference type="Gene3D" id="3.30.70.1430">
    <property type="entry name" value="Multidrug efflux transporter AcrB pore domain"/>
    <property type="match status" value="2"/>
</dbReference>
<dbReference type="EMBL" id="JAFKCV010000001">
    <property type="protein sequence ID" value="MBN7823949.1"/>
    <property type="molecule type" value="Genomic_DNA"/>
</dbReference>
<feature type="transmembrane region" description="Helical" evidence="1">
    <location>
        <begin position="356"/>
        <end position="376"/>
    </location>
</feature>
<feature type="transmembrane region" description="Helical" evidence="1">
    <location>
        <begin position="459"/>
        <end position="478"/>
    </location>
</feature>
<dbReference type="SUPFAM" id="SSF82866">
    <property type="entry name" value="Multidrug efflux transporter AcrB transmembrane domain"/>
    <property type="match status" value="2"/>
</dbReference>
<reference evidence="2" key="1">
    <citation type="submission" date="2021-03" db="EMBL/GenBank/DDBJ databases">
        <title>novel species isolated from a fishpond in China.</title>
        <authorList>
            <person name="Lu H."/>
            <person name="Cai Z."/>
        </authorList>
    </citation>
    <scope>NUCLEOTIDE SEQUENCE</scope>
    <source>
        <strain evidence="2">JCM 30855</strain>
    </source>
</reference>
<dbReference type="GO" id="GO:0042910">
    <property type="term" value="F:xenobiotic transmembrane transporter activity"/>
    <property type="evidence" value="ECO:0007669"/>
    <property type="project" value="TreeGrafter"/>
</dbReference>
<feature type="transmembrane region" description="Helical" evidence="1">
    <location>
        <begin position="1009"/>
        <end position="1034"/>
    </location>
</feature>
<name>A0A939IPF9_9ALTE</name>
<dbReference type="AlphaFoldDB" id="A0A939IPF9"/>
<feature type="transmembrane region" description="Helical" evidence="1">
    <location>
        <begin position="330"/>
        <end position="349"/>
    </location>
</feature>
<feature type="transmembrane region" description="Helical" evidence="1">
    <location>
        <begin position="382"/>
        <end position="403"/>
    </location>
</feature>
<evidence type="ECO:0000313" key="3">
    <source>
        <dbReference type="Proteomes" id="UP000664654"/>
    </source>
</evidence>
<dbReference type="Gene3D" id="1.20.1640.10">
    <property type="entry name" value="Multidrug efflux transporter AcrB transmembrane domain"/>
    <property type="match status" value="2"/>
</dbReference>
<proteinExistence type="predicted"/>
<keyword evidence="1" id="KW-0812">Transmembrane</keyword>
<feature type="transmembrane region" description="Helical" evidence="1">
    <location>
        <begin position="978"/>
        <end position="997"/>
    </location>
</feature>
<dbReference type="SUPFAM" id="SSF82714">
    <property type="entry name" value="Multidrug efflux transporter AcrB TolC docking domain, DN and DC subdomains"/>
    <property type="match status" value="2"/>
</dbReference>
<feature type="transmembrane region" description="Helical" evidence="1">
    <location>
        <begin position="530"/>
        <end position="556"/>
    </location>
</feature>
<dbReference type="SUPFAM" id="SSF82693">
    <property type="entry name" value="Multidrug efflux transporter AcrB pore domain, PN1, PN2, PC1 and PC2 subdomains"/>
    <property type="match status" value="1"/>
</dbReference>
<evidence type="ECO:0000256" key="1">
    <source>
        <dbReference type="SAM" id="Phobius"/>
    </source>
</evidence>
<protein>
    <submittedName>
        <fullName evidence="2">Efflux RND transporter permease subunit</fullName>
    </submittedName>
</protein>
<accession>A0A939IPF9</accession>
<dbReference type="GO" id="GO:0005886">
    <property type="term" value="C:plasma membrane"/>
    <property type="evidence" value="ECO:0007669"/>
    <property type="project" value="TreeGrafter"/>
</dbReference>
<feature type="transmembrane region" description="Helical" evidence="1">
    <location>
        <begin position="880"/>
        <end position="899"/>
    </location>
</feature>
<gene>
    <name evidence="2" type="ORF">J0A66_01810</name>
</gene>
<dbReference type="RefSeq" id="WP_206572052.1">
    <property type="nucleotide sequence ID" value="NZ_JAFKCV010000001.1"/>
</dbReference>
<keyword evidence="1" id="KW-1133">Transmembrane helix</keyword>
<keyword evidence="3" id="KW-1185">Reference proteome</keyword>
<evidence type="ECO:0000313" key="2">
    <source>
        <dbReference type="EMBL" id="MBN7823949.1"/>
    </source>
</evidence>